<dbReference type="PANTHER" id="PTHR44899:SF7">
    <property type="entry name" value="NIMA-RELATED KINASE"/>
    <property type="match status" value="1"/>
</dbReference>
<evidence type="ECO:0000256" key="2">
    <source>
        <dbReference type="ARBA" id="ARBA00012513"/>
    </source>
</evidence>
<name>A0A8S2EDF0_9BILA</name>
<dbReference type="SUPFAM" id="SSF56112">
    <property type="entry name" value="Protein kinase-like (PK-like)"/>
    <property type="match status" value="1"/>
</dbReference>
<dbReference type="InterPro" id="IPR051131">
    <property type="entry name" value="NEK_Ser/Thr_kinase_NIMA"/>
</dbReference>
<dbReference type="GO" id="GO:0005524">
    <property type="term" value="F:ATP binding"/>
    <property type="evidence" value="ECO:0007669"/>
    <property type="project" value="UniProtKB-KW"/>
</dbReference>
<protein>
    <recommendedName>
        <fullName evidence="2">non-specific serine/threonine protein kinase</fullName>
        <ecNumber evidence="2">2.7.11.1</ecNumber>
    </recommendedName>
</protein>
<feature type="non-terminal residue" evidence="11">
    <location>
        <position position="1"/>
    </location>
</feature>
<evidence type="ECO:0000259" key="10">
    <source>
        <dbReference type="PROSITE" id="PS50011"/>
    </source>
</evidence>
<dbReference type="InterPro" id="IPR008271">
    <property type="entry name" value="Ser/Thr_kinase_AS"/>
</dbReference>
<accession>A0A8S2EDF0</accession>
<evidence type="ECO:0000256" key="4">
    <source>
        <dbReference type="ARBA" id="ARBA00022679"/>
    </source>
</evidence>
<dbReference type="InterPro" id="IPR011009">
    <property type="entry name" value="Kinase-like_dom_sf"/>
</dbReference>
<dbReference type="SMART" id="SM00220">
    <property type="entry name" value="S_TKc"/>
    <property type="match status" value="1"/>
</dbReference>
<dbReference type="Pfam" id="PF00069">
    <property type="entry name" value="Pkinase"/>
    <property type="match status" value="1"/>
</dbReference>
<evidence type="ECO:0000256" key="1">
    <source>
        <dbReference type="ARBA" id="ARBA00010886"/>
    </source>
</evidence>
<dbReference type="PROSITE" id="PS00108">
    <property type="entry name" value="PROTEIN_KINASE_ST"/>
    <property type="match status" value="1"/>
</dbReference>
<evidence type="ECO:0000256" key="8">
    <source>
        <dbReference type="ARBA" id="ARBA00047899"/>
    </source>
</evidence>
<dbReference type="InterPro" id="IPR000719">
    <property type="entry name" value="Prot_kinase_dom"/>
</dbReference>
<dbReference type="PROSITE" id="PS50011">
    <property type="entry name" value="PROTEIN_KINASE_DOM"/>
    <property type="match status" value="1"/>
</dbReference>
<dbReference type="AlphaFoldDB" id="A0A8S2EDF0"/>
<evidence type="ECO:0000313" key="11">
    <source>
        <dbReference type="EMBL" id="CAF1132893.1"/>
    </source>
</evidence>
<gene>
    <name evidence="11" type="ORF">OVA965_LOCUS20743</name>
    <name evidence="12" type="ORF">TMI583_LOCUS21216</name>
</gene>
<dbReference type="GO" id="GO:0004674">
    <property type="term" value="F:protein serine/threonine kinase activity"/>
    <property type="evidence" value="ECO:0007669"/>
    <property type="project" value="UniProtKB-KW"/>
</dbReference>
<dbReference type="EMBL" id="CAJOBA010022727">
    <property type="protein sequence ID" value="CAF3918190.1"/>
    <property type="molecule type" value="Genomic_DNA"/>
</dbReference>
<keyword evidence="5" id="KW-0547">Nucleotide-binding</keyword>
<keyword evidence="4" id="KW-0808">Transferase</keyword>
<feature type="domain" description="Protein kinase" evidence="10">
    <location>
        <begin position="40"/>
        <end position="210"/>
    </location>
</feature>
<evidence type="ECO:0000256" key="9">
    <source>
        <dbReference type="ARBA" id="ARBA00048679"/>
    </source>
</evidence>
<reference evidence="11" key="1">
    <citation type="submission" date="2021-02" db="EMBL/GenBank/DDBJ databases">
        <authorList>
            <person name="Nowell W R."/>
        </authorList>
    </citation>
    <scope>NUCLEOTIDE SEQUENCE</scope>
</reference>
<proteinExistence type="inferred from homology"/>
<comment type="similarity">
    <text evidence="1">Belongs to the protein kinase superfamily. NEK Ser/Thr protein kinase family. NIMA subfamily.</text>
</comment>
<comment type="catalytic activity">
    <reaction evidence="8">
        <text>L-threonyl-[protein] + ATP = O-phospho-L-threonyl-[protein] + ADP + H(+)</text>
        <dbReference type="Rhea" id="RHEA:46608"/>
        <dbReference type="Rhea" id="RHEA-COMP:11060"/>
        <dbReference type="Rhea" id="RHEA-COMP:11605"/>
        <dbReference type="ChEBI" id="CHEBI:15378"/>
        <dbReference type="ChEBI" id="CHEBI:30013"/>
        <dbReference type="ChEBI" id="CHEBI:30616"/>
        <dbReference type="ChEBI" id="CHEBI:61977"/>
        <dbReference type="ChEBI" id="CHEBI:456216"/>
        <dbReference type="EC" id="2.7.11.1"/>
    </reaction>
</comment>
<evidence type="ECO:0000313" key="13">
    <source>
        <dbReference type="Proteomes" id="UP000677228"/>
    </source>
</evidence>
<dbReference type="Proteomes" id="UP000677228">
    <property type="component" value="Unassembled WGS sequence"/>
</dbReference>
<evidence type="ECO:0000256" key="5">
    <source>
        <dbReference type="ARBA" id="ARBA00022741"/>
    </source>
</evidence>
<dbReference type="EMBL" id="CAJNOK010011134">
    <property type="protein sequence ID" value="CAF1132893.1"/>
    <property type="molecule type" value="Genomic_DNA"/>
</dbReference>
<evidence type="ECO:0000256" key="3">
    <source>
        <dbReference type="ARBA" id="ARBA00022527"/>
    </source>
</evidence>
<comment type="caution">
    <text evidence="11">The sequence shown here is derived from an EMBL/GenBank/DDBJ whole genome shotgun (WGS) entry which is preliminary data.</text>
</comment>
<evidence type="ECO:0000256" key="6">
    <source>
        <dbReference type="ARBA" id="ARBA00022777"/>
    </source>
</evidence>
<keyword evidence="7" id="KW-0067">ATP-binding</keyword>
<dbReference type="EC" id="2.7.11.1" evidence="2"/>
<organism evidence="11 13">
    <name type="scientific">Didymodactylos carnosus</name>
    <dbReference type="NCBI Taxonomy" id="1234261"/>
    <lineage>
        <taxon>Eukaryota</taxon>
        <taxon>Metazoa</taxon>
        <taxon>Spiralia</taxon>
        <taxon>Gnathifera</taxon>
        <taxon>Rotifera</taxon>
        <taxon>Eurotatoria</taxon>
        <taxon>Bdelloidea</taxon>
        <taxon>Philodinida</taxon>
        <taxon>Philodinidae</taxon>
        <taxon>Didymodactylos</taxon>
    </lineage>
</organism>
<evidence type="ECO:0000313" key="12">
    <source>
        <dbReference type="EMBL" id="CAF3918190.1"/>
    </source>
</evidence>
<dbReference type="Gene3D" id="1.10.510.10">
    <property type="entry name" value="Transferase(Phosphotransferase) domain 1"/>
    <property type="match status" value="1"/>
</dbReference>
<keyword evidence="6" id="KW-0418">Kinase</keyword>
<sequence>KNDLVVRFILSKYPILKMSLIKITSEPALHFQEIDVKDKYNFIKQIGKGSYGEVWLVQPLRSKQIKQVRKLIYLKQQNSAPQTELEAAEREAKLLSSLKHPNIVSYIESFRSVDNFLNIVMSYCEGGDLYTKLKERKTKQQILSENQIVEWFVQICMALQYMHDRNVLHRDLKTQNIFLTKNDIVKVGDLGIARILDNSSDMATTIIGTP</sequence>
<keyword evidence="3" id="KW-0723">Serine/threonine-protein kinase</keyword>
<evidence type="ECO:0000256" key="7">
    <source>
        <dbReference type="ARBA" id="ARBA00022840"/>
    </source>
</evidence>
<dbReference type="Proteomes" id="UP000682733">
    <property type="component" value="Unassembled WGS sequence"/>
</dbReference>
<dbReference type="PANTHER" id="PTHR44899">
    <property type="entry name" value="CAMK FAMILY PROTEIN KINASE"/>
    <property type="match status" value="1"/>
</dbReference>
<comment type="catalytic activity">
    <reaction evidence="9">
        <text>L-seryl-[protein] + ATP = O-phospho-L-seryl-[protein] + ADP + H(+)</text>
        <dbReference type="Rhea" id="RHEA:17989"/>
        <dbReference type="Rhea" id="RHEA-COMP:9863"/>
        <dbReference type="Rhea" id="RHEA-COMP:11604"/>
        <dbReference type="ChEBI" id="CHEBI:15378"/>
        <dbReference type="ChEBI" id="CHEBI:29999"/>
        <dbReference type="ChEBI" id="CHEBI:30616"/>
        <dbReference type="ChEBI" id="CHEBI:83421"/>
        <dbReference type="ChEBI" id="CHEBI:456216"/>
        <dbReference type="EC" id="2.7.11.1"/>
    </reaction>
</comment>